<protein>
    <recommendedName>
        <fullName evidence="5">5'-3' exoribonuclease 1</fullName>
        <ecNumber evidence="5">3.1.13.-</ecNumber>
    </recommendedName>
</protein>
<dbReference type="GO" id="GO:0004534">
    <property type="term" value="F:5'-3' RNA exonuclease activity"/>
    <property type="evidence" value="ECO:0007669"/>
    <property type="project" value="TreeGrafter"/>
</dbReference>
<name>A0AAD5U9A5_9FUNG</name>
<dbReference type="Gene3D" id="3.40.50.12390">
    <property type="match status" value="2"/>
</dbReference>
<evidence type="ECO:0000313" key="13">
    <source>
        <dbReference type="Proteomes" id="UP001210925"/>
    </source>
</evidence>
<dbReference type="CDD" id="cd18673">
    <property type="entry name" value="PIN_XRN1-2-like"/>
    <property type="match status" value="1"/>
</dbReference>
<evidence type="ECO:0000259" key="10">
    <source>
        <dbReference type="Pfam" id="PF18332"/>
    </source>
</evidence>
<comment type="caution">
    <text evidence="12">The sequence shown here is derived from an EMBL/GenBank/DDBJ whole genome shotgun (WGS) entry which is preliminary data.</text>
</comment>
<dbReference type="Gene3D" id="2.30.30.750">
    <property type="match status" value="1"/>
</dbReference>
<dbReference type="GO" id="GO:0003723">
    <property type="term" value="F:RNA binding"/>
    <property type="evidence" value="ECO:0007669"/>
    <property type="project" value="UniProtKB-KW"/>
</dbReference>
<feature type="domain" description="Xrn1 helical" evidence="8">
    <location>
        <begin position="236"/>
        <end position="624"/>
    </location>
</feature>
<dbReference type="GO" id="GO:0016075">
    <property type="term" value="P:rRNA catabolic process"/>
    <property type="evidence" value="ECO:0007669"/>
    <property type="project" value="TreeGrafter"/>
</dbReference>
<keyword evidence="2 5" id="KW-0378">Hydrolase</keyword>
<evidence type="ECO:0000256" key="6">
    <source>
        <dbReference type="SAM" id="MobiDB-lite"/>
    </source>
</evidence>
<dbReference type="InterPro" id="IPR041385">
    <property type="entry name" value="SH3_12"/>
</dbReference>
<dbReference type="PANTHER" id="PTHR12341">
    <property type="entry name" value="5'-&gt;3' EXORIBONUCLEASE"/>
    <property type="match status" value="1"/>
</dbReference>
<feature type="compositionally biased region" description="Polar residues" evidence="6">
    <location>
        <begin position="1189"/>
        <end position="1199"/>
    </location>
</feature>
<evidence type="ECO:0000259" key="9">
    <source>
        <dbReference type="Pfam" id="PF18129"/>
    </source>
</evidence>
<feature type="region of interest" description="Disordered" evidence="6">
    <location>
        <begin position="1180"/>
        <end position="1222"/>
    </location>
</feature>
<comment type="similarity">
    <text evidence="4 5">Belongs to the 5'-3' exonuclease family.</text>
</comment>
<reference evidence="12" key="1">
    <citation type="submission" date="2020-05" db="EMBL/GenBank/DDBJ databases">
        <title>Phylogenomic resolution of chytrid fungi.</title>
        <authorList>
            <person name="Stajich J.E."/>
            <person name="Amses K."/>
            <person name="Simmons R."/>
            <person name="Seto K."/>
            <person name="Myers J."/>
            <person name="Bonds A."/>
            <person name="Quandt C.A."/>
            <person name="Barry K."/>
            <person name="Liu P."/>
            <person name="Grigoriev I."/>
            <person name="Longcore J.E."/>
            <person name="James T.Y."/>
        </authorList>
    </citation>
    <scope>NUCLEOTIDE SEQUENCE</scope>
    <source>
        <strain evidence="12">PLAUS21</strain>
    </source>
</reference>
<dbReference type="GO" id="GO:0005634">
    <property type="term" value="C:nucleus"/>
    <property type="evidence" value="ECO:0007669"/>
    <property type="project" value="TreeGrafter"/>
</dbReference>
<dbReference type="InterPro" id="IPR041412">
    <property type="entry name" value="Xrn1_helical"/>
</dbReference>
<feature type="domain" description="Xrn1 N-terminal" evidence="7">
    <location>
        <begin position="1"/>
        <end position="191"/>
    </location>
</feature>
<evidence type="ECO:0000259" key="8">
    <source>
        <dbReference type="Pfam" id="PF17846"/>
    </source>
</evidence>
<comment type="subcellular location">
    <subcellularLocation>
        <location evidence="5">Cytoplasm</location>
    </subcellularLocation>
</comment>
<evidence type="ECO:0000256" key="1">
    <source>
        <dbReference type="ARBA" id="ARBA00022722"/>
    </source>
</evidence>
<evidence type="ECO:0000256" key="2">
    <source>
        <dbReference type="ARBA" id="ARBA00022801"/>
    </source>
</evidence>
<gene>
    <name evidence="12" type="ORF">HK103_002892</name>
</gene>
<keyword evidence="5" id="KW-0963">Cytoplasm</keyword>
<dbReference type="Pfam" id="PF18129">
    <property type="entry name" value="SH3_12"/>
    <property type="match status" value="1"/>
</dbReference>
<keyword evidence="5" id="KW-0694">RNA-binding</keyword>
<dbReference type="GO" id="GO:0000184">
    <property type="term" value="P:nuclear-transcribed mRNA catabolic process, nonsense-mediated decay"/>
    <property type="evidence" value="ECO:0007669"/>
    <property type="project" value="UniProtKB-KW"/>
</dbReference>
<dbReference type="EMBL" id="JADGKB010000202">
    <property type="protein sequence ID" value="KAJ3251090.1"/>
    <property type="molecule type" value="Genomic_DNA"/>
</dbReference>
<dbReference type="InterPro" id="IPR004859">
    <property type="entry name" value="Xrn1_N"/>
</dbReference>
<evidence type="ECO:0000313" key="12">
    <source>
        <dbReference type="EMBL" id="KAJ3251090.1"/>
    </source>
</evidence>
<dbReference type="Pfam" id="PF18334">
    <property type="entry name" value="XRN1_D2_D3"/>
    <property type="match status" value="1"/>
</dbReference>
<feature type="domain" description="Exoribonuclease Xrn1 D2/D3" evidence="11">
    <location>
        <begin position="858"/>
        <end position="1045"/>
    </location>
</feature>
<comment type="function">
    <text evidence="5">Multifunctional protein that exhibits several independent functions at different levels of the cellular processes. 5'-3' exonuclease component of the nonsense-mediated mRNA decay (NMD) which is a highly conserved mRNA degradation pathway, an RNA surveillance system whose role is to identify and rid cells of mRNA with premature termination codons and thus prevents accumulation of potentially harmful truncated proteins.</text>
</comment>
<evidence type="ECO:0000256" key="3">
    <source>
        <dbReference type="ARBA" id="ARBA00022839"/>
    </source>
</evidence>
<dbReference type="InterPro" id="IPR047007">
    <property type="entry name" value="XRN1_D1_sf"/>
</dbReference>
<dbReference type="Proteomes" id="UP001210925">
    <property type="component" value="Unassembled WGS sequence"/>
</dbReference>
<feature type="compositionally biased region" description="Basic and acidic residues" evidence="6">
    <location>
        <begin position="1280"/>
        <end position="1294"/>
    </location>
</feature>
<dbReference type="Pfam" id="PF17846">
    <property type="entry name" value="XRN_M"/>
    <property type="match status" value="1"/>
</dbReference>
<feature type="compositionally biased region" description="Pro residues" evidence="6">
    <location>
        <begin position="1205"/>
        <end position="1217"/>
    </location>
</feature>
<feature type="domain" description="5'-3' exoribonuclease 1 D1" evidence="10">
    <location>
        <begin position="666"/>
        <end position="852"/>
    </location>
</feature>
<keyword evidence="3 5" id="KW-0269">Exonuclease</keyword>
<evidence type="ECO:0000259" key="11">
    <source>
        <dbReference type="Pfam" id="PF18334"/>
    </source>
</evidence>
<keyword evidence="1 5" id="KW-0540">Nuclease</keyword>
<feature type="compositionally biased region" description="Basic residues" evidence="6">
    <location>
        <begin position="1295"/>
        <end position="1304"/>
    </location>
</feature>
<evidence type="ECO:0000259" key="7">
    <source>
        <dbReference type="Pfam" id="PF03159"/>
    </source>
</evidence>
<dbReference type="GO" id="GO:0005737">
    <property type="term" value="C:cytoplasm"/>
    <property type="evidence" value="ECO:0007669"/>
    <property type="project" value="UniProtKB-SubCell"/>
</dbReference>
<dbReference type="InterPro" id="IPR040992">
    <property type="entry name" value="XRN1_D1"/>
</dbReference>
<dbReference type="PIRSF" id="PIRSF006743">
    <property type="entry name" value="Exonuclease_Xnr1"/>
    <property type="match status" value="1"/>
</dbReference>
<dbReference type="InterPro" id="IPR016494">
    <property type="entry name" value="5_3_exoribonuclease_1"/>
</dbReference>
<dbReference type="PANTHER" id="PTHR12341:SF7">
    <property type="entry name" value="5'-3' EXORIBONUCLEASE 1"/>
    <property type="match status" value="1"/>
</dbReference>
<dbReference type="Gene3D" id="2.170.260.40">
    <property type="match status" value="1"/>
</dbReference>
<dbReference type="InterPro" id="IPR047008">
    <property type="entry name" value="XRN1_SH3_sf"/>
</dbReference>
<feature type="domain" description="5'-3' exoribonuclease 1 SH3-like" evidence="9">
    <location>
        <begin position="1095"/>
        <end position="1161"/>
    </location>
</feature>
<organism evidence="12 13">
    <name type="scientific">Boothiomyces macroporosus</name>
    <dbReference type="NCBI Taxonomy" id="261099"/>
    <lineage>
        <taxon>Eukaryota</taxon>
        <taxon>Fungi</taxon>
        <taxon>Fungi incertae sedis</taxon>
        <taxon>Chytridiomycota</taxon>
        <taxon>Chytridiomycota incertae sedis</taxon>
        <taxon>Chytridiomycetes</taxon>
        <taxon>Rhizophydiales</taxon>
        <taxon>Terramycetaceae</taxon>
        <taxon>Boothiomyces</taxon>
    </lineage>
</organism>
<keyword evidence="5" id="KW-0866">Nonsense-mediated mRNA decay</keyword>
<dbReference type="InterPro" id="IPR027073">
    <property type="entry name" value="5_3_exoribonuclease"/>
</dbReference>
<dbReference type="Gene3D" id="1.25.40.1050">
    <property type="match status" value="1"/>
</dbReference>
<dbReference type="Pfam" id="PF03159">
    <property type="entry name" value="XRN_N"/>
    <property type="match status" value="1"/>
</dbReference>
<accession>A0AAD5U9A5</accession>
<evidence type="ECO:0000256" key="4">
    <source>
        <dbReference type="ARBA" id="ARBA00038299"/>
    </source>
</evidence>
<proteinExistence type="inferred from homology"/>
<keyword evidence="13" id="KW-1185">Reference proteome</keyword>
<feature type="region of interest" description="Disordered" evidence="6">
    <location>
        <begin position="1259"/>
        <end position="1304"/>
    </location>
</feature>
<dbReference type="Pfam" id="PF18332">
    <property type="entry name" value="XRN1_D1"/>
    <property type="match status" value="1"/>
</dbReference>
<evidence type="ECO:0000256" key="5">
    <source>
        <dbReference type="PIRNR" id="PIRNR006743"/>
    </source>
</evidence>
<dbReference type="EC" id="3.1.13.-" evidence="5"/>
<dbReference type="InterPro" id="IPR041106">
    <property type="entry name" value="XRN1_D2_D3"/>
</dbReference>
<sequence length="1304" mass="148771">MNGIIHNCSHPNDSDPLFRITEAQIFVAIFNYIDYIFAKIKPRKVFMMAIDGVAPRAKMNQQRSRRFRSALDAQNNAEKALKSGAEIPKEPAFDSNCITPGNSTLIIGTPFMERLHSQLLYFVNKKITEDANWKGVTVILSGHNVPGEGEHKIMKYIREIKQVPGLYGLDADLIMLGLLCHEPHFSLLREEVTFGQNRKKGKGNVESQNFYLMHLSLVREYLSFEFKSLESVLPFKYDLERIIDDVILMCFFIGNDFLPHLPGLHINEGALATFFDIYKSILPTFGGYMNEHGDLNLHIVQKFVSKLADLELEEFRGAVGDAEWLASKGNHKVNKKVRPPKELEMSAKQFDLYVKVKSLFSTKEPVEIDWSKLPERDRKFVLDLADKLGVQHSIETEGKHSVIKIFFTEDEDDSDEEGIEARERILKKYEKAKIVREETAEEIEAERKRVFEQKYSEWKTDYYKSKLEFSSEAEISKMVFHYIEGIQWVLYYYYKGVPSWEWFYPYHYTPKISDIANFDHFKFDFNLGKPFRPFEQLMAVLPPYSKQHVPPLLQDLMVNIHSPIIDFYPLKFELDMNGKKADWEAIVKIPFIDEARLLNALKDRQNLLSKEEKKRNSEGPALVFRYSSSTHPFKSLLPNVFPDIPFSNCKMEYYVAYDSKTKPFLGLLPGARLGTKLLPGFPSFDTLKYNVSIGYHGVNVFNSDSKNPSVVLSIKNQFDSISPEEVAKRLIGKIVFSGWPFLVESKVVSISDEFFVYELKRSGNQTQVIKIPHSDDTSKRFWVSSERAESYYSKRCGVVLGPIDICVKVETLQGMQLLNDGSIVKKFTPKFDYDVPLASLVLGNYEDPRFKNKPAPKIEEEFPVESQTFFLSPKLYGLLGTVISHNTVRPATVDLRLGRFVDADLQNELQFDISQFDEDRYYPSWQVGKRLKVSAFAMSKITSNLIINTEHHGNGRVGIGLGLKYDSKGLKVLGYSRKTEKGWEFSEKALDLITRYQQAFPSIFARLEKNPDGDYYKVSDFTKGNPQEFVKSVKAWLKENYVDDLLSDAIKYIDDELTAFKERANDAETEVIDIKGIPRKNILKPAHASFRLSNQQFKLGDRVVNCTDDSIIPVGTKGFVAGIEGDILDIVFDGFVMGGSDLNGRCADNRGISCPKWPFLNLTNIQPPYATNDVRKAAPVNKKPATPKHNPNSIQSSKWNHGAPNPRPVYPPNPQHPVQPSVDAKDANQVEQMLKSMLHIGSSTEDVPPMPAVNPYMPQPATTPLNSEEASKTLLSILHHKPEETADRAKENVKKNRHRNNPKK</sequence>